<name>A0A212JE64_9BACT</name>
<reference evidence="1" key="1">
    <citation type="submission" date="2016-04" db="EMBL/GenBank/DDBJ databases">
        <authorList>
            <person name="Evans L.H."/>
            <person name="Alamgir A."/>
            <person name="Owens N."/>
            <person name="Weber N.D."/>
            <person name="Virtaneva K."/>
            <person name="Barbian K."/>
            <person name="Babar A."/>
            <person name="Rosenke K."/>
        </authorList>
    </citation>
    <scope>NUCLEOTIDE SEQUENCE</scope>
    <source>
        <strain evidence="1">86-1</strain>
    </source>
</reference>
<accession>A0A212JE64</accession>
<dbReference type="PROSITE" id="PS51257">
    <property type="entry name" value="PROKAR_LIPOPROTEIN"/>
    <property type="match status" value="1"/>
</dbReference>
<dbReference type="InterPro" id="IPR011050">
    <property type="entry name" value="Pectin_lyase_fold/virulence"/>
</dbReference>
<proteinExistence type="predicted"/>
<evidence type="ECO:0000313" key="1">
    <source>
        <dbReference type="EMBL" id="SBV97744.1"/>
    </source>
</evidence>
<dbReference type="InterPro" id="IPR006626">
    <property type="entry name" value="PbH1"/>
</dbReference>
<dbReference type="InterPro" id="IPR012334">
    <property type="entry name" value="Pectin_lyas_fold"/>
</dbReference>
<organism evidence="1">
    <name type="scientific">uncultured Dysgonomonas sp</name>
    <dbReference type="NCBI Taxonomy" id="206096"/>
    <lineage>
        <taxon>Bacteria</taxon>
        <taxon>Pseudomonadati</taxon>
        <taxon>Bacteroidota</taxon>
        <taxon>Bacteroidia</taxon>
        <taxon>Bacteroidales</taxon>
        <taxon>Dysgonomonadaceae</taxon>
        <taxon>Dysgonomonas</taxon>
        <taxon>environmental samples</taxon>
    </lineage>
</organism>
<dbReference type="SUPFAM" id="SSF51126">
    <property type="entry name" value="Pectin lyase-like"/>
    <property type="match status" value="1"/>
</dbReference>
<dbReference type="Gene3D" id="2.160.20.10">
    <property type="entry name" value="Single-stranded right-handed beta-helix, Pectin lyase-like"/>
    <property type="match status" value="1"/>
</dbReference>
<dbReference type="SMART" id="SM00710">
    <property type="entry name" value="PbH1"/>
    <property type="match status" value="7"/>
</dbReference>
<sequence>MNTNTIRREGFKFRIIFSFLLGIFILTSCTDNIADRLVNYPTASEPNAIYYIDSEGGNDSNEGTSETSAWKTFNNLNRMSLQSGNKILLKKGSLWTGQLSPKGSGTSANPIILGSYGEGNRPVIDGQGEILAAVYLSNQSNWVIQDLEVKNFASERGDTYRCGILVENNGGGTISNIKILNNYVHEVSGSFRYVGAAHPHQYGGIAVNVIGQAGSDKYDNILIEGNEVEKAGRTGIVVWDNIFAGATEASTNVVIRNNKVKDIDSDGILTFGCNGSLIEYNVANGCGSYREDNQFNGSAAIWATRGRDCIIQYNEAYNTKALPGNDDGTGFDIDMDAVNCIVQYNYSHDNEGGFMLFVDASNSSGSIVRYNISQNDKTRIFMIAGGVTPNTQIYNNTIYLPSGSTTKIIEHTWDDGGDINAPWLFKNNIIYNLGSGGYQIPGTGGVFAGNLYYGNHPESEPNEADKLTVDPQFVNVGSGALGIGSLDGYKLQETSPIINTGVKIPKNGGQDFWANVVSSGGKPTRGAHEPNGMASGESEFTDMLNDWNYAFYYTGNWNLDTSNPHFFGGDASRAVRTTLDDGIIIYNYPNIKAITVTMYLCVWYPTLTPEKIEIYGSFTGGDLSNYSKLPVSYDTDPTVTEGWQKTTINLSSALPEGVNFIGIRVADNTAESWATQIGEVSITYVE</sequence>
<gene>
    <name evidence="1" type="ORF">KL86DYS1_11989</name>
</gene>
<dbReference type="RefSeq" id="WP_296940390.1">
    <property type="nucleotide sequence ID" value="NZ_LT599032.1"/>
</dbReference>
<dbReference type="EMBL" id="FLUM01000001">
    <property type="protein sequence ID" value="SBV97744.1"/>
    <property type="molecule type" value="Genomic_DNA"/>
</dbReference>
<dbReference type="AlphaFoldDB" id="A0A212JE64"/>
<protein>
    <submittedName>
        <fullName evidence="1">Uncharacterized protein</fullName>
    </submittedName>
</protein>